<dbReference type="InterPro" id="IPR005545">
    <property type="entry name" value="YCII"/>
</dbReference>
<dbReference type="PANTHER" id="PTHR35174:SF3">
    <property type="entry name" value="BLL7171 PROTEIN"/>
    <property type="match status" value="1"/>
</dbReference>
<organism evidence="3 4">
    <name type="scientific">Hyphomonas beringensis</name>
    <dbReference type="NCBI Taxonomy" id="1280946"/>
    <lineage>
        <taxon>Bacteria</taxon>
        <taxon>Pseudomonadati</taxon>
        <taxon>Pseudomonadota</taxon>
        <taxon>Alphaproteobacteria</taxon>
        <taxon>Hyphomonadales</taxon>
        <taxon>Hyphomonadaceae</taxon>
        <taxon>Hyphomonas</taxon>
    </lineage>
</organism>
<comment type="similarity">
    <text evidence="1">Belongs to the YciI family.</text>
</comment>
<protein>
    <recommendedName>
        <fullName evidence="2">YCII-related domain-containing protein</fullName>
    </recommendedName>
</protein>
<dbReference type="PATRIC" id="fig|1280946.3.peg.2275"/>
<reference evidence="3 4" key="1">
    <citation type="journal article" date="2014" name="Antonie Van Leeuwenhoek">
        <title>Hyphomonas beringensis sp. nov. and Hyphomonas chukchiensis sp. nov., isolated from surface seawater of the Bering Sea and Chukchi Sea.</title>
        <authorList>
            <person name="Li C."/>
            <person name="Lai Q."/>
            <person name="Li G."/>
            <person name="Dong C."/>
            <person name="Wang J."/>
            <person name="Liao Y."/>
            <person name="Shao Z."/>
        </authorList>
    </citation>
    <scope>NUCLEOTIDE SEQUENCE [LARGE SCALE GENOMIC DNA]</scope>
    <source>
        <strain evidence="3 4">25B14_1</strain>
    </source>
</reference>
<feature type="domain" description="YCII-related" evidence="2">
    <location>
        <begin position="18"/>
        <end position="127"/>
    </location>
</feature>
<evidence type="ECO:0000256" key="1">
    <source>
        <dbReference type="ARBA" id="ARBA00007689"/>
    </source>
</evidence>
<sequence length="133" mass="14459">MARDKPVPDFTHMETAPMQYALFLYEDEATFLSLSEDQQMAVVQEHMAFSEELQAAGAYVTGVALEPAETARCLKAKGDIQDGPFADTKEQMGGVYVINAGSMAEAEAWARKCPVHKSGGTIEIRPVPDYGNA</sequence>
<dbReference type="SUPFAM" id="SSF54909">
    <property type="entry name" value="Dimeric alpha+beta barrel"/>
    <property type="match status" value="1"/>
</dbReference>
<dbReference type="Proteomes" id="UP000027037">
    <property type="component" value="Unassembled WGS sequence"/>
</dbReference>
<name>A0A062UBX9_9PROT</name>
<comment type="caution">
    <text evidence="3">The sequence shown here is derived from an EMBL/GenBank/DDBJ whole genome shotgun (WGS) entry which is preliminary data.</text>
</comment>
<dbReference type="InterPro" id="IPR011008">
    <property type="entry name" value="Dimeric_a/b-barrel"/>
</dbReference>
<dbReference type="EMBL" id="AWFF01000043">
    <property type="protein sequence ID" value="KCZ54104.1"/>
    <property type="molecule type" value="Genomic_DNA"/>
</dbReference>
<dbReference type="Gene3D" id="3.30.70.1060">
    <property type="entry name" value="Dimeric alpha+beta barrel"/>
    <property type="match status" value="1"/>
</dbReference>
<evidence type="ECO:0000259" key="2">
    <source>
        <dbReference type="Pfam" id="PF03795"/>
    </source>
</evidence>
<dbReference type="eggNOG" id="COG3795">
    <property type="taxonomic scope" value="Bacteria"/>
</dbReference>
<gene>
    <name evidence="3" type="ORF">HY29_03255</name>
</gene>
<evidence type="ECO:0000313" key="3">
    <source>
        <dbReference type="EMBL" id="KCZ54104.1"/>
    </source>
</evidence>
<dbReference type="PANTHER" id="PTHR35174">
    <property type="entry name" value="BLL7171 PROTEIN-RELATED"/>
    <property type="match status" value="1"/>
</dbReference>
<evidence type="ECO:0000313" key="4">
    <source>
        <dbReference type="Proteomes" id="UP000027037"/>
    </source>
</evidence>
<dbReference type="STRING" id="1280946.HY29_03255"/>
<accession>A0A062UBX9</accession>
<keyword evidence="4" id="KW-1185">Reference proteome</keyword>
<dbReference type="AlphaFoldDB" id="A0A062UBX9"/>
<proteinExistence type="inferred from homology"/>
<dbReference type="Pfam" id="PF03795">
    <property type="entry name" value="YCII"/>
    <property type="match status" value="1"/>
</dbReference>